<dbReference type="SMART" id="SM00651">
    <property type="entry name" value="Sm"/>
    <property type="match status" value="1"/>
</dbReference>
<evidence type="ECO:0000256" key="10">
    <source>
        <dbReference type="ARBA" id="ARBA00023274"/>
    </source>
</evidence>
<reference evidence="14 15" key="1">
    <citation type="journal article" date="2015" name="Genome Biol. Evol.">
        <title>The genome of winter moth (Operophtera brumata) provides a genomic perspective on sexual dimorphism and phenology.</title>
        <authorList>
            <person name="Derks M.F."/>
            <person name="Smit S."/>
            <person name="Salis L."/>
            <person name="Schijlen E."/>
            <person name="Bossers A."/>
            <person name="Mateman C."/>
            <person name="Pijl A.S."/>
            <person name="de Ridder D."/>
            <person name="Groenen M.A."/>
            <person name="Visser M.E."/>
            <person name="Megens H.J."/>
        </authorList>
    </citation>
    <scope>NUCLEOTIDE SEQUENCE [LARGE SCALE GENOMIC DNA]</scope>
    <source>
        <strain evidence="14">WM2013NL</strain>
        <tissue evidence="14">Head and thorax</tissue>
    </source>
</reference>
<feature type="domain" description="Sm" evidence="13">
    <location>
        <begin position="99"/>
        <end position="174"/>
    </location>
</feature>
<dbReference type="GO" id="GO:0000387">
    <property type="term" value="P:spliceosomal snRNP assembly"/>
    <property type="evidence" value="ECO:0007669"/>
    <property type="project" value="UniProtKB-UniRule"/>
</dbReference>
<feature type="non-terminal residue" evidence="14">
    <location>
        <position position="219"/>
    </location>
</feature>
<dbReference type="EMBL" id="JTDY01007818">
    <property type="protein sequence ID" value="KOB64921.1"/>
    <property type="molecule type" value="Genomic_DNA"/>
</dbReference>
<dbReference type="GO" id="GO:0005685">
    <property type="term" value="C:U1 snRNP"/>
    <property type="evidence" value="ECO:0007669"/>
    <property type="project" value="UniProtKB-UniRule"/>
</dbReference>
<accession>A0A0L7KPC4</accession>
<evidence type="ECO:0000256" key="11">
    <source>
        <dbReference type="ARBA" id="ARBA00058057"/>
    </source>
</evidence>
<dbReference type="PANTHER" id="PTHR11193">
    <property type="entry name" value="SMALL NUCLEAR RIBONUCLEOPROTEIN E"/>
    <property type="match status" value="1"/>
</dbReference>
<name>A0A0L7KPC4_OPEBR</name>
<dbReference type="GO" id="GO:0005686">
    <property type="term" value="C:U2 snRNP"/>
    <property type="evidence" value="ECO:0007669"/>
    <property type="project" value="UniProtKB-UniRule"/>
</dbReference>
<evidence type="ECO:0000256" key="3">
    <source>
        <dbReference type="ARBA" id="ARBA00006850"/>
    </source>
</evidence>
<keyword evidence="15" id="KW-1185">Reference proteome</keyword>
<evidence type="ECO:0000256" key="6">
    <source>
        <dbReference type="ARBA" id="ARBA00022728"/>
    </source>
</evidence>
<evidence type="ECO:0000256" key="12">
    <source>
        <dbReference type="RuleBase" id="RU365053"/>
    </source>
</evidence>
<dbReference type="AlphaFoldDB" id="A0A0L7KPC4"/>
<dbReference type="InterPro" id="IPR010920">
    <property type="entry name" value="LSM_dom_sf"/>
</dbReference>
<sequence>MMKWLNFNRCKSFQNTKRGEICRIPGCTVTPSVGGQPIPIRMPHVQPETFRRFIQYLLLQDSGVFEMMTLAADLGVEDLRAACEDHGPPKLQKVMVQPINLIFRYLQNRSRVQIWLYENVNLRLEGHIVGFDEYMNIVLDEAEEYHVKTKNRRQIGRIMMKGDNITLIQNVNPGATTSASSFMERCITFIGDNAADCVKTNAFLNLPKEALIKLISSDF</sequence>
<keyword evidence="10 12" id="KW-0687">Ribonucleoprotein</keyword>
<gene>
    <name evidence="14" type="ORF">OBRU01_20128</name>
</gene>
<dbReference type="STRING" id="104452.A0A0L7KPC4"/>
<evidence type="ECO:0000256" key="8">
    <source>
        <dbReference type="ARBA" id="ARBA00023187"/>
    </source>
</evidence>
<comment type="similarity">
    <text evidence="3 12">Belongs to the snRNP Sm proteins family.</text>
</comment>
<dbReference type="GO" id="GO:0003723">
    <property type="term" value="F:RNA binding"/>
    <property type="evidence" value="ECO:0007669"/>
    <property type="project" value="UniProtKB-KW"/>
</dbReference>
<comment type="function">
    <text evidence="11 12">Plays a role in pre-mRNA splicing as a core component of the spliceosomal U1, U2, U4 and U5 small nuclear ribonucleoproteins (snRNPs), the building blocks of the spliceosome.</text>
</comment>
<dbReference type="GO" id="GO:0005687">
    <property type="term" value="C:U4 snRNP"/>
    <property type="evidence" value="ECO:0007669"/>
    <property type="project" value="UniProtKB-UniRule"/>
</dbReference>
<evidence type="ECO:0000256" key="2">
    <source>
        <dbReference type="ARBA" id="ARBA00004514"/>
    </source>
</evidence>
<evidence type="ECO:0000256" key="4">
    <source>
        <dbReference type="ARBA" id="ARBA00022490"/>
    </source>
</evidence>
<dbReference type="GO" id="GO:0005829">
    <property type="term" value="C:cytosol"/>
    <property type="evidence" value="ECO:0007669"/>
    <property type="project" value="UniProtKB-SubCell"/>
</dbReference>
<keyword evidence="5 12" id="KW-0507">mRNA processing</keyword>
<evidence type="ECO:0000256" key="7">
    <source>
        <dbReference type="ARBA" id="ARBA00022884"/>
    </source>
</evidence>
<dbReference type="GO" id="GO:0005682">
    <property type="term" value="C:U5 snRNP"/>
    <property type="evidence" value="ECO:0007669"/>
    <property type="project" value="UniProtKB-UniRule"/>
</dbReference>
<dbReference type="InterPro" id="IPR047575">
    <property type="entry name" value="Sm"/>
</dbReference>
<protein>
    <recommendedName>
        <fullName evidence="12">Small nuclear ribonucleoprotein E</fullName>
        <shortName evidence="12">snRNP-E</shortName>
    </recommendedName>
    <alternativeName>
        <fullName evidence="12">Sm protein E</fullName>
    </alternativeName>
</protein>
<dbReference type="Pfam" id="PF01423">
    <property type="entry name" value="LSM"/>
    <property type="match status" value="1"/>
</dbReference>
<proteinExistence type="inferred from homology"/>
<keyword evidence="9 12" id="KW-0539">Nucleus</keyword>
<evidence type="ECO:0000256" key="9">
    <source>
        <dbReference type="ARBA" id="ARBA00023242"/>
    </source>
</evidence>
<comment type="caution">
    <text evidence="14">The sequence shown here is derived from an EMBL/GenBank/DDBJ whole genome shotgun (WGS) entry which is preliminary data.</text>
</comment>
<comment type="subcellular location">
    <subcellularLocation>
        <location evidence="2">Cytoplasm</location>
        <location evidence="2">Cytosol</location>
    </subcellularLocation>
    <subcellularLocation>
        <location evidence="1 12">Nucleus</location>
    </subcellularLocation>
</comment>
<keyword evidence="8 12" id="KW-0508">mRNA splicing</keyword>
<dbReference type="InterPro" id="IPR001163">
    <property type="entry name" value="Sm_dom_euk/arc"/>
</dbReference>
<dbReference type="InterPro" id="IPR027078">
    <property type="entry name" value="snRNP-E"/>
</dbReference>
<evidence type="ECO:0000313" key="14">
    <source>
        <dbReference type="EMBL" id="KOB64921.1"/>
    </source>
</evidence>
<dbReference type="SUPFAM" id="SSF50182">
    <property type="entry name" value="Sm-like ribonucleoproteins"/>
    <property type="match status" value="1"/>
</dbReference>
<dbReference type="Proteomes" id="UP000037510">
    <property type="component" value="Unassembled WGS sequence"/>
</dbReference>
<dbReference type="GO" id="GO:0005681">
    <property type="term" value="C:spliceosomal complex"/>
    <property type="evidence" value="ECO:0007669"/>
    <property type="project" value="UniProtKB-KW"/>
</dbReference>
<dbReference type="Gene3D" id="2.30.30.100">
    <property type="match status" value="1"/>
</dbReference>
<evidence type="ECO:0000256" key="5">
    <source>
        <dbReference type="ARBA" id="ARBA00022664"/>
    </source>
</evidence>
<dbReference type="FunFam" id="2.30.30.100:FF:000013">
    <property type="entry name" value="Small nuclear ribonucleoprotein E"/>
    <property type="match status" value="1"/>
</dbReference>
<keyword evidence="7 12" id="KW-0694">RNA-binding</keyword>
<evidence type="ECO:0000259" key="13">
    <source>
        <dbReference type="PROSITE" id="PS52002"/>
    </source>
</evidence>
<evidence type="ECO:0000256" key="1">
    <source>
        <dbReference type="ARBA" id="ARBA00004123"/>
    </source>
</evidence>
<organism evidence="14 15">
    <name type="scientific">Operophtera brumata</name>
    <name type="common">Winter moth</name>
    <name type="synonym">Phalaena brumata</name>
    <dbReference type="NCBI Taxonomy" id="104452"/>
    <lineage>
        <taxon>Eukaryota</taxon>
        <taxon>Metazoa</taxon>
        <taxon>Ecdysozoa</taxon>
        <taxon>Arthropoda</taxon>
        <taxon>Hexapoda</taxon>
        <taxon>Insecta</taxon>
        <taxon>Pterygota</taxon>
        <taxon>Neoptera</taxon>
        <taxon>Endopterygota</taxon>
        <taxon>Lepidoptera</taxon>
        <taxon>Glossata</taxon>
        <taxon>Ditrysia</taxon>
        <taxon>Geometroidea</taxon>
        <taxon>Geometridae</taxon>
        <taxon>Larentiinae</taxon>
        <taxon>Operophtera</taxon>
    </lineage>
</organism>
<keyword evidence="4" id="KW-0963">Cytoplasm</keyword>
<dbReference type="PROSITE" id="PS52002">
    <property type="entry name" value="SM"/>
    <property type="match status" value="1"/>
</dbReference>
<evidence type="ECO:0000313" key="15">
    <source>
        <dbReference type="Proteomes" id="UP000037510"/>
    </source>
</evidence>
<keyword evidence="6 12" id="KW-0747">Spliceosome</keyword>
<dbReference type="CDD" id="cd01718">
    <property type="entry name" value="Sm_E"/>
    <property type="match status" value="1"/>
</dbReference>
<dbReference type="CDD" id="cd14733">
    <property type="entry name" value="BACK"/>
    <property type="match status" value="1"/>
</dbReference>
<dbReference type="GO" id="GO:0046540">
    <property type="term" value="C:U4/U6 x U5 tri-snRNP complex"/>
    <property type="evidence" value="ECO:0007669"/>
    <property type="project" value="UniProtKB-UniRule"/>
</dbReference>